<keyword evidence="1" id="KW-0812">Transmembrane</keyword>
<protein>
    <recommendedName>
        <fullName evidence="4">Type 4 fimbrial biogenesis protein PilX N-terminal domain-containing protein</fullName>
    </recommendedName>
</protein>
<dbReference type="EMBL" id="BAAADM010000055">
    <property type="protein sequence ID" value="GAA0447685.1"/>
    <property type="molecule type" value="Genomic_DNA"/>
</dbReference>
<comment type="caution">
    <text evidence="2">The sequence shown here is derived from an EMBL/GenBank/DDBJ whole genome shotgun (WGS) entry which is preliminary data.</text>
</comment>
<dbReference type="Proteomes" id="UP001501459">
    <property type="component" value="Unassembled WGS sequence"/>
</dbReference>
<feature type="transmembrane region" description="Helical" evidence="1">
    <location>
        <begin position="12"/>
        <end position="33"/>
    </location>
</feature>
<evidence type="ECO:0000313" key="3">
    <source>
        <dbReference type="Proteomes" id="UP001501459"/>
    </source>
</evidence>
<accession>A0ABN0ZIP3</accession>
<keyword evidence="1" id="KW-0472">Membrane</keyword>
<proteinExistence type="predicted"/>
<keyword evidence="1" id="KW-1133">Transmembrane helix</keyword>
<dbReference type="RefSeq" id="WP_343754146.1">
    <property type="nucleotide sequence ID" value="NZ_BAAADM010000055.1"/>
</dbReference>
<organism evidence="2 3">
    <name type="scientific">Lentibacillus halophilus</name>
    <dbReference type="NCBI Taxonomy" id="295065"/>
    <lineage>
        <taxon>Bacteria</taxon>
        <taxon>Bacillati</taxon>
        <taxon>Bacillota</taxon>
        <taxon>Bacilli</taxon>
        <taxon>Bacillales</taxon>
        <taxon>Bacillaceae</taxon>
        <taxon>Lentibacillus</taxon>
    </lineage>
</organism>
<evidence type="ECO:0008006" key="4">
    <source>
        <dbReference type="Google" id="ProtNLM"/>
    </source>
</evidence>
<keyword evidence="3" id="KW-1185">Reference proteome</keyword>
<sequence length="137" mass="15815">MNRLRNERGAALVLTLMMITLILLFVLTLLYQVTNTTRQITTMDENIDAHLVAEMGVDYYQTLVHERVKGQAVEKVQDIDWPETPTNYPIDDNRTFSIKIDQRDNTNKEKTEIEFTSEGKAHGRTETIEQSITITLE</sequence>
<reference evidence="2 3" key="1">
    <citation type="journal article" date="2019" name="Int. J. Syst. Evol. Microbiol.">
        <title>The Global Catalogue of Microorganisms (GCM) 10K type strain sequencing project: providing services to taxonomists for standard genome sequencing and annotation.</title>
        <authorList>
            <consortium name="The Broad Institute Genomics Platform"/>
            <consortium name="The Broad Institute Genome Sequencing Center for Infectious Disease"/>
            <person name="Wu L."/>
            <person name="Ma J."/>
        </authorList>
    </citation>
    <scope>NUCLEOTIDE SEQUENCE [LARGE SCALE GENOMIC DNA]</scope>
    <source>
        <strain evidence="2 3">JCM 12149</strain>
    </source>
</reference>
<gene>
    <name evidence="2" type="ORF">GCM10008983_27180</name>
</gene>
<name>A0ABN0ZIP3_9BACI</name>
<evidence type="ECO:0000256" key="1">
    <source>
        <dbReference type="SAM" id="Phobius"/>
    </source>
</evidence>
<evidence type="ECO:0000313" key="2">
    <source>
        <dbReference type="EMBL" id="GAA0447685.1"/>
    </source>
</evidence>